<feature type="domain" description="Metallo-beta-lactamase" evidence="2">
    <location>
        <begin position="13"/>
        <end position="227"/>
    </location>
</feature>
<dbReference type="InterPro" id="IPR001279">
    <property type="entry name" value="Metallo-B-lactamas"/>
</dbReference>
<dbReference type="SUPFAM" id="SSF56281">
    <property type="entry name" value="Metallo-hydrolase/oxidoreductase"/>
    <property type="match status" value="1"/>
</dbReference>
<dbReference type="InterPro" id="IPR022712">
    <property type="entry name" value="Beta_Casp"/>
</dbReference>
<proteinExistence type="predicted"/>
<gene>
    <name evidence="4" type="ORF">LX66_1808</name>
</gene>
<dbReference type="Gene3D" id="3.40.50.10890">
    <property type="match status" value="1"/>
</dbReference>
<dbReference type="SMART" id="SM00849">
    <property type="entry name" value="Lactamase_B"/>
    <property type="match status" value="1"/>
</dbReference>
<dbReference type="Gene3D" id="3.60.15.10">
    <property type="entry name" value="Ribonuclease Z/Hydroxyacylglutathione hydrolase-like"/>
    <property type="match status" value="1"/>
</dbReference>
<dbReference type="RefSeq" id="WP_145711946.1">
    <property type="nucleotide sequence ID" value="NZ_BAAAFY010000001.1"/>
</dbReference>
<dbReference type="InterPro" id="IPR050698">
    <property type="entry name" value="MBL"/>
</dbReference>
<evidence type="ECO:0000313" key="5">
    <source>
        <dbReference type="Proteomes" id="UP000316778"/>
    </source>
</evidence>
<sequence>MKIAFHGAARTVTGSKHLITLKNGKKILLDCGMFQGMGPDTDDMNRDFGFDPAEVDYMLLSHAHIDHSGLIPRLVKMGYKGDIYCTHATRDLAQVLLMDSAEIQEDDVKFSNKKRSREGLPRIEPLYTVEDAKRSLEVLKPVKYQHWFRISDEVEGMFTDAGHIIGSAAVHLRIKENGRPVQLTFSGDIGRYGDAILRSPDTFPQADYIIMESTYGSTLHTEAVPSDDALLDHIYDTCIVKKGKLIIPAFSVGRTQELLYALNRAQLDSKLPAVDIFVDSPLSMEATQVVKSHPECFNKTVSKLLETDKDPFGFPGLHYIRSVDESKALNFRKEPCVIISASGMAEAGRVKHHIANNIDNSRNTILLVGYCEPNSLGGRLMRGAKEVSIFGTRYEVKAQVGAIRSMSAHGDYEDLRQWLACQDPREVKKLFLVHGEYEVQMVFRDWLVKKGFLDVAIPERHHEVGLT</sequence>
<dbReference type="Pfam" id="PF00753">
    <property type="entry name" value="Lactamase_B"/>
    <property type="match status" value="1"/>
</dbReference>
<evidence type="ECO:0000313" key="4">
    <source>
        <dbReference type="EMBL" id="TWI92419.1"/>
    </source>
</evidence>
<dbReference type="CDD" id="cd16295">
    <property type="entry name" value="TTHA0252-CPSF-like_MBL-fold"/>
    <property type="match status" value="1"/>
</dbReference>
<dbReference type="PANTHER" id="PTHR11203:SF37">
    <property type="entry name" value="INTEGRATOR COMPLEX SUBUNIT 11"/>
    <property type="match status" value="1"/>
</dbReference>
<dbReference type="GO" id="GO:0016787">
    <property type="term" value="F:hydrolase activity"/>
    <property type="evidence" value="ECO:0007669"/>
    <property type="project" value="UniProtKB-KW"/>
</dbReference>
<keyword evidence="1" id="KW-0378">Hydrolase</keyword>
<dbReference type="Pfam" id="PF10996">
    <property type="entry name" value="Beta-Casp"/>
    <property type="match status" value="1"/>
</dbReference>
<name>A0A562TFU9_CHIJA</name>
<organism evidence="4 5">
    <name type="scientific">Chitinophaga japonensis</name>
    <name type="common">Flexibacter japonensis</name>
    <dbReference type="NCBI Taxonomy" id="104662"/>
    <lineage>
        <taxon>Bacteria</taxon>
        <taxon>Pseudomonadati</taxon>
        <taxon>Bacteroidota</taxon>
        <taxon>Chitinophagia</taxon>
        <taxon>Chitinophagales</taxon>
        <taxon>Chitinophagaceae</taxon>
        <taxon>Chitinophaga</taxon>
    </lineage>
</organism>
<protein>
    <submittedName>
        <fullName evidence="4">Metallo-beta-lactamase family protein</fullName>
    </submittedName>
</protein>
<dbReference type="InterPro" id="IPR011108">
    <property type="entry name" value="RMMBL"/>
</dbReference>
<dbReference type="InterPro" id="IPR036866">
    <property type="entry name" value="RibonucZ/Hydroxyglut_hydro"/>
</dbReference>
<reference evidence="4 5" key="1">
    <citation type="journal article" date="2013" name="Stand. Genomic Sci.">
        <title>Genomic Encyclopedia of Type Strains, Phase I: The one thousand microbial genomes (KMG-I) project.</title>
        <authorList>
            <person name="Kyrpides N.C."/>
            <person name="Woyke T."/>
            <person name="Eisen J.A."/>
            <person name="Garrity G."/>
            <person name="Lilburn T.G."/>
            <person name="Beck B.J."/>
            <person name="Whitman W.B."/>
            <person name="Hugenholtz P."/>
            <person name="Klenk H.P."/>
        </authorList>
    </citation>
    <scope>NUCLEOTIDE SEQUENCE [LARGE SCALE GENOMIC DNA]</scope>
    <source>
        <strain evidence="4 5">DSM 13484</strain>
    </source>
</reference>
<dbReference type="AlphaFoldDB" id="A0A562TFU9"/>
<comment type="caution">
    <text evidence="4">The sequence shown here is derived from an EMBL/GenBank/DDBJ whole genome shotgun (WGS) entry which is preliminary data.</text>
</comment>
<accession>A0A562TFU9</accession>
<evidence type="ECO:0000259" key="3">
    <source>
        <dbReference type="SMART" id="SM01027"/>
    </source>
</evidence>
<dbReference type="Proteomes" id="UP000316778">
    <property type="component" value="Unassembled WGS sequence"/>
</dbReference>
<dbReference type="EMBL" id="VLLG01000002">
    <property type="protein sequence ID" value="TWI92419.1"/>
    <property type="molecule type" value="Genomic_DNA"/>
</dbReference>
<feature type="domain" description="Beta-Casp" evidence="3">
    <location>
        <begin position="255"/>
        <end position="380"/>
    </location>
</feature>
<evidence type="ECO:0000259" key="2">
    <source>
        <dbReference type="SMART" id="SM00849"/>
    </source>
</evidence>
<dbReference type="OrthoDB" id="9803916at2"/>
<keyword evidence="5" id="KW-1185">Reference proteome</keyword>
<dbReference type="PANTHER" id="PTHR11203">
    <property type="entry name" value="CLEAVAGE AND POLYADENYLATION SPECIFICITY FACTOR FAMILY MEMBER"/>
    <property type="match status" value="1"/>
</dbReference>
<dbReference type="SMART" id="SM01027">
    <property type="entry name" value="Beta-Casp"/>
    <property type="match status" value="1"/>
</dbReference>
<dbReference type="GO" id="GO:0004521">
    <property type="term" value="F:RNA endonuclease activity"/>
    <property type="evidence" value="ECO:0007669"/>
    <property type="project" value="TreeGrafter"/>
</dbReference>
<dbReference type="Pfam" id="PF07521">
    <property type="entry name" value="RMMBL"/>
    <property type="match status" value="1"/>
</dbReference>
<evidence type="ECO:0000256" key="1">
    <source>
        <dbReference type="ARBA" id="ARBA00022801"/>
    </source>
</evidence>